<dbReference type="EMBL" id="JAMSHJ010000005">
    <property type="protein sequence ID" value="KAI5412177.1"/>
    <property type="molecule type" value="Genomic_DNA"/>
</dbReference>
<gene>
    <name evidence="3" type="ORF">KIW84_057017</name>
</gene>
<evidence type="ECO:0000259" key="2">
    <source>
        <dbReference type="SMART" id="SM00579"/>
    </source>
</evidence>
<feature type="compositionally biased region" description="Basic residues" evidence="1">
    <location>
        <begin position="11"/>
        <end position="21"/>
    </location>
</feature>
<dbReference type="CDD" id="cd22160">
    <property type="entry name" value="F-box_AtFBL13-like"/>
    <property type="match status" value="1"/>
</dbReference>
<dbReference type="InterPro" id="IPR032675">
    <property type="entry name" value="LRR_dom_sf"/>
</dbReference>
<dbReference type="Gramene" id="Psat05G0701700-T1">
    <property type="protein sequence ID" value="KAI5412177.1"/>
    <property type="gene ID" value="KIW84_057017"/>
</dbReference>
<name>A0A9D5AHK2_PEA</name>
<keyword evidence="4" id="KW-1185">Reference proteome</keyword>
<dbReference type="SUPFAM" id="SSF81383">
    <property type="entry name" value="F-box domain"/>
    <property type="match status" value="1"/>
</dbReference>
<reference evidence="3 4" key="1">
    <citation type="journal article" date="2022" name="Nat. Genet.">
        <title>Improved pea reference genome and pan-genome highlight genomic features and evolutionary characteristics.</title>
        <authorList>
            <person name="Yang T."/>
            <person name="Liu R."/>
            <person name="Luo Y."/>
            <person name="Hu S."/>
            <person name="Wang D."/>
            <person name="Wang C."/>
            <person name="Pandey M.K."/>
            <person name="Ge S."/>
            <person name="Xu Q."/>
            <person name="Li N."/>
            <person name="Li G."/>
            <person name="Huang Y."/>
            <person name="Saxena R.K."/>
            <person name="Ji Y."/>
            <person name="Li M."/>
            <person name="Yan X."/>
            <person name="He Y."/>
            <person name="Liu Y."/>
            <person name="Wang X."/>
            <person name="Xiang C."/>
            <person name="Varshney R.K."/>
            <person name="Ding H."/>
            <person name="Gao S."/>
            <person name="Zong X."/>
        </authorList>
    </citation>
    <scope>NUCLEOTIDE SEQUENCE [LARGE SCALE GENOMIC DNA]</scope>
    <source>
        <strain evidence="3 4">cv. Zhongwan 6</strain>
    </source>
</reference>
<dbReference type="Pfam" id="PF00646">
    <property type="entry name" value="F-box"/>
    <property type="match status" value="1"/>
</dbReference>
<proteinExistence type="predicted"/>
<protein>
    <recommendedName>
        <fullName evidence="2">FBD domain-containing protein</fullName>
    </recommendedName>
</protein>
<evidence type="ECO:0000313" key="3">
    <source>
        <dbReference type="EMBL" id="KAI5412177.1"/>
    </source>
</evidence>
<dbReference type="InterPro" id="IPR053781">
    <property type="entry name" value="F-box_AtFBL13-like"/>
</dbReference>
<evidence type="ECO:0000256" key="1">
    <source>
        <dbReference type="SAM" id="MobiDB-lite"/>
    </source>
</evidence>
<dbReference type="InterPro" id="IPR001810">
    <property type="entry name" value="F-box_dom"/>
</dbReference>
<dbReference type="SMART" id="SM00579">
    <property type="entry name" value="FBD"/>
    <property type="match status" value="1"/>
</dbReference>
<dbReference type="Gene3D" id="3.80.10.10">
    <property type="entry name" value="Ribonuclease Inhibitor"/>
    <property type="match status" value="1"/>
</dbReference>
<organism evidence="3 4">
    <name type="scientific">Pisum sativum</name>
    <name type="common">Garden pea</name>
    <name type="synonym">Lathyrus oleraceus</name>
    <dbReference type="NCBI Taxonomy" id="3888"/>
    <lineage>
        <taxon>Eukaryota</taxon>
        <taxon>Viridiplantae</taxon>
        <taxon>Streptophyta</taxon>
        <taxon>Embryophyta</taxon>
        <taxon>Tracheophyta</taxon>
        <taxon>Spermatophyta</taxon>
        <taxon>Magnoliopsida</taxon>
        <taxon>eudicotyledons</taxon>
        <taxon>Gunneridae</taxon>
        <taxon>Pentapetalae</taxon>
        <taxon>rosids</taxon>
        <taxon>fabids</taxon>
        <taxon>Fabales</taxon>
        <taxon>Fabaceae</taxon>
        <taxon>Papilionoideae</taxon>
        <taxon>50 kb inversion clade</taxon>
        <taxon>NPAAA clade</taxon>
        <taxon>Hologalegina</taxon>
        <taxon>IRL clade</taxon>
        <taxon>Fabeae</taxon>
        <taxon>Lathyrus</taxon>
    </lineage>
</organism>
<dbReference type="Gene3D" id="1.20.1280.50">
    <property type="match status" value="1"/>
</dbReference>
<dbReference type="Pfam" id="PF08387">
    <property type="entry name" value="FBD"/>
    <property type="match status" value="1"/>
</dbReference>
<dbReference type="PANTHER" id="PTHR31900:SF32">
    <property type="entry name" value="F-BOX_RNI_FBD-LIKE DOMAIN PROTEIN"/>
    <property type="match status" value="1"/>
</dbReference>
<dbReference type="AlphaFoldDB" id="A0A9D5AHK2"/>
<dbReference type="PANTHER" id="PTHR31900">
    <property type="entry name" value="F-BOX/RNI SUPERFAMILY PROTEIN-RELATED"/>
    <property type="match status" value="1"/>
</dbReference>
<feature type="region of interest" description="Disordered" evidence="1">
    <location>
        <begin position="1"/>
        <end position="29"/>
    </location>
</feature>
<dbReference type="InterPro" id="IPR036047">
    <property type="entry name" value="F-box-like_dom_sf"/>
</dbReference>
<accession>A0A9D5AHK2</accession>
<dbReference type="InterPro" id="IPR006566">
    <property type="entry name" value="FBD"/>
</dbReference>
<sequence>MDSSPIDAFGRRKHKLSKRQKSNKEGQDLTSNLPNHVIGHILSFLPTKEAIHTSVLSKRWLYLGTFITGLNFDDRDFYYSSCTIRKKSFIDFVDRALLHWNSGGFQSVSLALLETYDSSCIKKWISVVLNLRIKKLCVNLQNELAVSSDAFFKCRFLEELILNRFAITVSSFVCLSSLSSLTILKLCRTKISCDSSNESETLTLNFPALRKYETLDCTWSGVKSVTLQVPLLEVVSIKYTSVSRDSHVEIKFYASRLTKFCYSGFVLDTILLDTDSLASADISLYNNEKSLQEIGMFVSKLLSIYPESLKLCVCIKQFVLAGSKHHFTDIPPFGMLSYLELNFVGCEYLLSILLKTPCLKTLVLKVIYFDGMLMDFATVPHCLLHTLKVLKFKKSVGHVRGLSIAKYILENGQVLERINFCLCSKEAQEKVLSFKKSSTSVILEFSTELFNNLILPKFHFSSYL</sequence>
<dbReference type="SUPFAM" id="SSF52058">
    <property type="entry name" value="L domain-like"/>
    <property type="match status" value="1"/>
</dbReference>
<dbReference type="Proteomes" id="UP001058974">
    <property type="component" value="Chromosome 5"/>
</dbReference>
<evidence type="ECO:0000313" key="4">
    <source>
        <dbReference type="Proteomes" id="UP001058974"/>
    </source>
</evidence>
<comment type="caution">
    <text evidence="3">The sequence shown here is derived from an EMBL/GenBank/DDBJ whole genome shotgun (WGS) entry which is preliminary data.</text>
</comment>
<feature type="domain" description="FBD" evidence="2">
    <location>
        <begin position="381"/>
        <end position="446"/>
    </location>
</feature>
<dbReference type="InterPro" id="IPR050232">
    <property type="entry name" value="FBL13/AtMIF1-like"/>
</dbReference>